<comment type="caution">
    <text evidence="1">The sequence shown here is derived from an EMBL/GenBank/DDBJ whole genome shotgun (WGS) entry which is preliminary data.</text>
</comment>
<evidence type="ECO:0000313" key="1">
    <source>
        <dbReference type="EMBL" id="KAL0569325.1"/>
    </source>
</evidence>
<name>A0ABR3F281_9AGAR</name>
<evidence type="ECO:0000313" key="2">
    <source>
        <dbReference type="Proteomes" id="UP001465976"/>
    </source>
</evidence>
<keyword evidence="2" id="KW-1185">Reference proteome</keyword>
<dbReference type="EMBL" id="JBAHYK010001144">
    <property type="protein sequence ID" value="KAL0569325.1"/>
    <property type="molecule type" value="Genomic_DNA"/>
</dbReference>
<gene>
    <name evidence="1" type="ORF">V5O48_012641</name>
</gene>
<protein>
    <submittedName>
        <fullName evidence="1">Uncharacterized protein</fullName>
    </submittedName>
</protein>
<dbReference type="Proteomes" id="UP001465976">
    <property type="component" value="Unassembled WGS sequence"/>
</dbReference>
<reference evidence="1 2" key="1">
    <citation type="submission" date="2024-02" db="EMBL/GenBank/DDBJ databases">
        <title>A draft genome for the cacao thread blight pathogen Marasmius crinis-equi.</title>
        <authorList>
            <person name="Cohen S.P."/>
            <person name="Baruah I.K."/>
            <person name="Amoako-Attah I."/>
            <person name="Bukari Y."/>
            <person name="Meinhardt L.W."/>
            <person name="Bailey B.A."/>
        </authorList>
    </citation>
    <scope>NUCLEOTIDE SEQUENCE [LARGE SCALE GENOMIC DNA]</scope>
    <source>
        <strain evidence="1 2">GH-76</strain>
    </source>
</reference>
<proteinExistence type="predicted"/>
<sequence>MTSVQAAPTSNTGNSVALVAKHKDVGSLNIPENQILIKDNIDILCEKIQNARKAFENISILLDEFKTREGEDIEPLRLSWNVLYKRYNDLVSKCETDANMIKILCDSYKANILSLLTHDQDNVQDIRIKLQAYINKSQKGAKMASENADSFNALRIDFRANESLDMNIPRDVVTKLQAYIWRSKRGSGKDDPFNTIADHLWPLNPFWEAVKEELNGIFLHLNEVVSEATTTRTFRVVLGERMVGSIYETLGDTFETYIAQMYKLEEKKQNDRSKP</sequence>
<accession>A0ABR3F281</accession>
<organism evidence="1 2">
    <name type="scientific">Marasmius crinis-equi</name>
    <dbReference type="NCBI Taxonomy" id="585013"/>
    <lineage>
        <taxon>Eukaryota</taxon>
        <taxon>Fungi</taxon>
        <taxon>Dikarya</taxon>
        <taxon>Basidiomycota</taxon>
        <taxon>Agaricomycotina</taxon>
        <taxon>Agaricomycetes</taxon>
        <taxon>Agaricomycetidae</taxon>
        <taxon>Agaricales</taxon>
        <taxon>Marasmiineae</taxon>
        <taxon>Marasmiaceae</taxon>
        <taxon>Marasmius</taxon>
    </lineage>
</organism>